<proteinExistence type="predicted"/>
<dbReference type="EMBL" id="PVUH01000023">
    <property type="protein sequence ID" value="PRW85779.1"/>
    <property type="molecule type" value="Genomic_DNA"/>
</dbReference>
<dbReference type="AlphaFoldDB" id="A0A2T0HRR4"/>
<dbReference type="SUPFAM" id="SSF55811">
    <property type="entry name" value="Nudix"/>
    <property type="match status" value="1"/>
</dbReference>
<evidence type="ECO:0000313" key="2">
    <source>
        <dbReference type="Proteomes" id="UP000239731"/>
    </source>
</evidence>
<evidence type="ECO:0008006" key="3">
    <source>
        <dbReference type="Google" id="ProtNLM"/>
    </source>
</evidence>
<accession>A0A2T0HRR4</accession>
<name>A0A2T0HRR4_PSEFL</name>
<comment type="caution">
    <text evidence="1">The sequence shown here is derived from an EMBL/GenBank/DDBJ whole genome shotgun (WGS) entry which is preliminary data.</text>
</comment>
<gene>
    <name evidence="1" type="ORF">C7A10_26235</name>
</gene>
<evidence type="ECO:0000313" key="1">
    <source>
        <dbReference type="EMBL" id="PRW85779.1"/>
    </source>
</evidence>
<dbReference type="InterPro" id="IPR015797">
    <property type="entry name" value="NUDIX_hydrolase-like_dom_sf"/>
</dbReference>
<protein>
    <recommendedName>
        <fullName evidence="3">Nudix hydrolase domain-containing protein</fullName>
    </recommendedName>
</protein>
<dbReference type="Proteomes" id="UP000239731">
    <property type="component" value="Unassembled WGS sequence"/>
</dbReference>
<sequence length="113" mass="13225">MLQDAVVDLGRSLIREVEEETGLTAEDFTLVDEWIRVESDMHFAFFKDAQLKWSRLEVSDPIEKFLAEQIDPEPSDVVLEKKHQVWLDSPYRCSRESILKRVCLIVERLASLF</sequence>
<dbReference type="RefSeq" id="WP_070413443.1">
    <property type="nucleotide sequence ID" value="NZ_PVUH01000023.1"/>
</dbReference>
<reference evidence="1 2" key="1">
    <citation type="submission" date="2018-03" db="EMBL/GenBank/DDBJ databases">
        <title>Blue discolouration in mozzarella cheese caused by Pseudomonas fluorescens.</title>
        <authorList>
            <person name="Chiesa F."/>
            <person name="Dalmasso A."/>
            <person name="Lomonaco S."/>
        </authorList>
    </citation>
    <scope>NUCLEOTIDE SEQUENCE [LARGE SCALE GENOMIC DNA]</scope>
    <source>
        <strain evidence="1 2">11293</strain>
    </source>
</reference>
<organism evidence="1 2">
    <name type="scientific">Pseudomonas fluorescens</name>
    <dbReference type="NCBI Taxonomy" id="294"/>
    <lineage>
        <taxon>Bacteria</taxon>
        <taxon>Pseudomonadati</taxon>
        <taxon>Pseudomonadota</taxon>
        <taxon>Gammaproteobacteria</taxon>
        <taxon>Pseudomonadales</taxon>
        <taxon>Pseudomonadaceae</taxon>
        <taxon>Pseudomonas</taxon>
    </lineage>
</organism>